<reference evidence="2" key="1">
    <citation type="submission" date="2022-10" db="EMBL/GenBank/DDBJ databases">
        <title>Culturing micro-colonial fungi from biological soil crusts in the Mojave desert and describing Neophaeococcomyces mojavensis, and introducing the new genera and species Taxawa tesnikishii.</title>
        <authorList>
            <person name="Kurbessoian T."/>
            <person name="Stajich J.E."/>
        </authorList>
    </citation>
    <scope>NUCLEOTIDE SEQUENCE</scope>
    <source>
        <strain evidence="2">TK_41</strain>
    </source>
</reference>
<dbReference type="Proteomes" id="UP001172673">
    <property type="component" value="Unassembled WGS sequence"/>
</dbReference>
<evidence type="ECO:0000256" key="1">
    <source>
        <dbReference type="SAM" id="MobiDB-lite"/>
    </source>
</evidence>
<evidence type="ECO:0000313" key="3">
    <source>
        <dbReference type="Proteomes" id="UP001172673"/>
    </source>
</evidence>
<dbReference type="EMBL" id="JAPDRK010000004">
    <property type="protein sequence ID" value="KAJ9613590.1"/>
    <property type="molecule type" value="Genomic_DNA"/>
</dbReference>
<name>A0AA38XHJ4_9EURO</name>
<comment type="caution">
    <text evidence="2">The sequence shown here is derived from an EMBL/GenBank/DDBJ whole genome shotgun (WGS) entry which is preliminary data.</text>
</comment>
<dbReference type="AlphaFoldDB" id="A0AA38XHJ4"/>
<evidence type="ECO:0000313" key="2">
    <source>
        <dbReference type="EMBL" id="KAJ9613590.1"/>
    </source>
</evidence>
<feature type="region of interest" description="Disordered" evidence="1">
    <location>
        <begin position="69"/>
        <end position="88"/>
    </location>
</feature>
<protein>
    <submittedName>
        <fullName evidence="2">Uncharacterized protein</fullName>
    </submittedName>
</protein>
<gene>
    <name evidence="2" type="ORF">H2200_003532</name>
</gene>
<proteinExistence type="predicted"/>
<keyword evidence="3" id="KW-1185">Reference proteome</keyword>
<sequence>MTSTSPTTNSKQATEADMIVNGAAIIAAIEKGELRLSDESVEDDMNLDDAAILAAIKKGELRPTAALEIEPVSKPEEQDGSDGEEQHELLAGGPKMSDFIRARNCSNTDIIFYVSQTCPTRYLTGGNVTAGPAAGGFGVVTTLWAGEPLVKRLNCNPAHKPHEVGHKPSDRNPSQCPEANFLWKDRDKAFISVTPGGEAWIVKNEQVKRGYLVEFHGDCNLTIYDKRGSNVSAPAYQIQAKK</sequence>
<organism evidence="2 3">
    <name type="scientific">Cladophialophora chaetospira</name>
    <dbReference type="NCBI Taxonomy" id="386627"/>
    <lineage>
        <taxon>Eukaryota</taxon>
        <taxon>Fungi</taxon>
        <taxon>Dikarya</taxon>
        <taxon>Ascomycota</taxon>
        <taxon>Pezizomycotina</taxon>
        <taxon>Eurotiomycetes</taxon>
        <taxon>Chaetothyriomycetidae</taxon>
        <taxon>Chaetothyriales</taxon>
        <taxon>Herpotrichiellaceae</taxon>
        <taxon>Cladophialophora</taxon>
    </lineage>
</organism>
<accession>A0AA38XHJ4</accession>